<dbReference type="PANTHER" id="PTHR43550:SF3">
    <property type="entry name" value="3-KETODIHYDROSPHINGOSINE REDUCTASE"/>
    <property type="match status" value="1"/>
</dbReference>
<dbReference type="EMBL" id="PKMF04000326">
    <property type="protein sequence ID" value="KAK7837576.1"/>
    <property type="molecule type" value="Genomic_DNA"/>
</dbReference>
<dbReference type="GO" id="GO:0005789">
    <property type="term" value="C:endoplasmic reticulum membrane"/>
    <property type="evidence" value="ECO:0007669"/>
    <property type="project" value="TreeGrafter"/>
</dbReference>
<keyword evidence="3" id="KW-1185">Reference proteome</keyword>
<feature type="transmembrane region" description="Helical" evidence="1">
    <location>
        <begin position="6"/>
        <end position="24"/>
    </location>
</feature>
<dbReference type="Proteomes" id="UP000237347">
    <property type="component" value="Unassembled WGS sequence"/>
</dbReference>
<protein>
    <submittedName>
        <fullName evidence="2">3-dehydrosphinganine reductase tsc10a</fullName>
    </submittedName>
</protein>
<evidence type="ECO:0000256" key="1">
    <source>
        <dbReference type="SAM" id="Phobius"/>
    </source>
</evidence>
<keyword evidence="1" id="KW-0812">Transmembrane</keyword>
<organism evidence="2 3">
    <name type="scientific">Quercus suber</name>
    <name type="common">Cork oak</name>
    <dbReference type="NCBI Taxonomy" id="58331"/>
    <lineage>
        <taxon>Eukaryota</taxon>
        <taxon>Viridiplantae</taxon>
        <taxon>Streptophyta</taxon>
        <taxon>Embryophyta</taxon>
        <taxon>Tracheophyta</taxon>
        <taxon>Spermatophyta</taxon>
        <taxon>Magnoliopsida</taxon>
        <taxon>eudicotyledons</taxon>
        <taxon>Gunneridae</taxon>
        <taxon>Pentapetalae</taxon>
        <taxon>rosids</taxon>
        <taxon>fabids</taxon>
        <taxon>Fagales</taxon>
        <taxon>Fagaceae</taxon>
        <taxon>Quercus</taxon>
    </lineage>
</organism>
<dbReference type="GO" id="GO:0006666">
    <property type="term" value="P:3-keto-sphinganine metabolic process"/>
    <property type="evidence" value="ECO:0007669"/>
    <property type="project" value="TreeGrafter"/>
</dbReference>
<keyword evidence="1" id="KW-0472">Membrane</keyword>
<comment type="caution">
    <text evidence="2">The sequence shown here is derived from an EMBL/GenBank/DDBJ whole genome shotgun (WGS) entry which is preliminary data.</text>
</comment>
<dbReference type="AlphaFoldDB" id="A0AAW0KI86"/>
<dbReference type="PANTHER" id="PTHR43550">
    <property type="entry name" value="3-KETODIHYDROSPHINGOSINE REDUCTASE"/>
    <property type="match status" value="1"/>
</dbReference>
<dbReference type="Gene3D" id="3.40.50.720">
    <property type="entry name" value="NAD(P)-binding Rossmann-like Domain"/>
    <property type="match status" value="1"/>
</dbReference>
<proteinExistence type="predicted"/>
<evidence type="ECO:0000313" key="2">
    <source>
        <dbReference type="EMBL" id="KAK7837576.1"/>
    </source>
</evidence>
<gene>
    <name evidence="2" type="primary">TSC10A_0</name>
    <name evidence="2" type="ORF">CFP56_021103</name>
</gene>
<reference evidence="2 3" key="1">
    <citation type="journal article" date="2018" name="Sci. Data">
        <title>The draft genome sequence of cork oak.</title>
        <authorList>
            <person name="Ramos A.M."/>
            <person name="Usie A."/>
            <person name="Barbosa P."/>
            <person name="Barros P.M."/>
            <person name="Capote T."/>
            <person name="Chaves I."/>
            <person name="Simoes F."/>
            <person name="Abreu I."/>
            <person name="Carrasquinho I."/>
            <person name="Faro C."/>
            <person name="Guimaraes J.B."/>
            <person name="Mendonca D."/>
            <person name="Nobrega F."/>
            <person name="Rodrigues L."/>
            <person name="Saibo N.J.M."/>
            <person name="Varela M.C."/>
            <person name="Egas C."/>
            <person name="Matos J."/>
            <person name="Miguel C.M."/>
            <person name="Oliveira M.M."/>
            <person name="Ricardo C.P."/>
            <person name="Goncalves S."/>
        </authorList>
    </citation>
    <scope>NUCLEOTIDE SEQUENCE [LARGE SCALE GENOMIC DNA]</scope>
    <source>
        <strain evidence="3">cv. HL8</strain>
    </source>
</reference>
<sequence length="95" mass="10589">MSNSNFFLLLLLPLLLLLILYILVRPRPVKIPIKNCHATSKGACVSILTRFPNKLEEVKQAIRLSTSINVVVFVADVRDYNAVSKAISEVNPIDV</sequence>
<name>A0AAW0KI86_QUESU</name>
<dbReference type="SUPFAM" id="SSF51735">
    <property type="entry name" value="NAD(P)-binding Rossmann-fold domains"/>
    <property type="match status" value="1"/>
</dbReference>
<dbReference type="InterPro" id="IPR036291">
    <property type="entry name" value="NAD(P)-bd_dom_sf"/>
</dbReference>
<accession>A0AAW0KI86</accession>
<dbReference type="GO" id="GO:0030148">
    <property type="term" value="P:sphingolipid biosynthetic process"/>
    <property type="evidence" value="ECO:0007669"/>
    <property type="project" value="TreeGrafter"/>
</dbReference>
<keyword evidence="1" id="KW-1133">Transmembrane helix</keyword>
<dbReference type="GO" id="GO:0047560">
    <property type="term" value="F:3-dehydrosphinganine reductase activity"/>
    <property type="evidence" value="ECO:0007669"/>
    <property type="project" value="TreeGrafter"/>
</dbReference>
<evidence type="ECO:0000313" key="3">
    <source>
        <dbReference type="Proteomes" id="UP000237347"/>
    </source>
</evidence>